<dbReference type="AlphaFoldDB" id="A0A8J3ILH8"/>
<keyword evidence="3" id="KW-1185">Reference proteome</keyword>
<dbReference type="RefSeq" id="WP_220205312.1">
    <property type="nucleotide sequence ID" value="NZ_BNJK01000001.1"/>
</dbReference>
<dbReference type="InterPro" id="IPR027455">
    <property type="entry name" value="Sper_AcTfrase_N"/>
</dbReference>
<evidence type="ECO:0000313" key="3">
    <source>
        <dbReference type="Proteomes" id="UP000597444"/>
    </source>
</evidence>
<gene>
    <name evidence="2" type="primary">bltD</name>
    <name evidence="2" type="ORF">KSF_046360</name>
</gene>
<reference evidence="2" key="1">
    <citation type="submission" date="2020-10" db="EMBL/GenBank/DDBJ databases">
        <title>Taxonomic study of unclassified bacteria belonging to the class Ktedonobacteria.</title>
        <authorList>
            <person name="Yabe S."/>
            <person name="Wang C.M."/>
            <person name="Zheng Y."/>
            <person name="Sakai Y."/>
            <person name="Cavaletti L."/>
            <person name="Monciardini P."/>
            <person name="Donadio S."/>
        </authorList>
    </citation>
    <scope>NUCLEOTIDE SEQUENCE</scope>
    <source>
        <strain evidence="2">ID150040</strain>
    </source>
</reference>
<dbReference type="Pfam" id="PF00583">
    <property type="entry name" value="Acetyltransf_1"/>
    <property type="match status" value="1"/>
</dbReference>
<proteinExistence type="predicted"/>
<evidence type="ECO:0000313" key="2">
    <source>
        <dbReference type="EMBL" id="GHO94588.1"/>
    </source>
</evidence>
<organism evidence="2 3">
    <name type="scientific">Reticulibacter mediterranei</name>
    <dbReference type="NCBI Taxonomy" id="2778369"/>
    <lineage>
        <taxon>Bacteria</taxon>
        <taxon>Bacillati</taxon>
        <taxon>Chloroflexota</taxon>
        <taxon>Ktedonobacteria</taxon>
        <taxon>Ktedonobacterales</taxon>
        <taxon>Reticulibacteraceae</taxon>
        <taxon>Reticulibacter</taxon>
    </lineage>
</organism>
<dbReference type="CDD" id="cd04301">
    <property type="entry name" value="NAT_SF"/>
    <property type="match status" value="1"/>
</dbReference>
<comment type="caution">
    <text evidence="2">The sequence shown here is derived from an EMBL/GenBank/DDBJ whole genome shotgun (WGS) entry which is preliminary data.</text>
</comment>
<dbReference type="Gene3D" id="3.40.630.30">
    <property type="match status" value="1"/>
</dbReference>
<dbReference type="PROSITE" id="PS51186">
    <property type="entry name" value="GNAT"/>
    <property type="match status" value="1"/>
</dbReference>
<feature type="domain" description="N-acetyltransferase" evidence="1">
    <location>
        <begin position="3"/>
        <end position="156"/>
    </location>
</feature>
<dbReference type="InterPro" id="IPR000182">
    <property type="entry name" value="GNAT_dom"/>
</dbReference>
<dbReference type="InterPro" id="IPR016181">
    <property type="entry name" value="Acyl_CoA_acyltransferase"/>
</dbReference>
<protein>
    <submittedName>
        <fullName evidence="2">Spermidine acetyltransferase</fullName>
    </submittedName>
</protein>
<dbReference type="Proteomes" id="UP000597444">
    <property type="component" value="Unassembled WGS sequence"/>
</dbReference>
<sequence>MTVKLCPVTQENWRAVAHLEVAEDQRQFVAPNSYSLAEAAYEPGLTPMAIYADETLVGFAMFTHEPFQGEWPFTQTPYQGELGIVRLMVDKHSQRRGYGRQAVQALIDHMSQLPGGQALLVNFISTNLGARQLYESVGFVVYEEDASGCWARLTQPSSGETSAPSHTRSS</sequence>
<dbReference type="EMBL" id="BNJK01000001">
    <property type="protein sequence ID" value="GHO94588.1"/>
    <property type="molecule type" value="Genomic_DNA"/>
</dbReference>
<dbReference type="Gene3D" id="1.10.287.900">
    <property type="entry name" value="The crystal structure of the spermine/spermidine acetyltransferase from enterococcus faecali"/>
    <property type="match status" value="1"/>
</dbReference>
<dbReference type="GO" id="GO:0016747">
    <property type="term" value="F:acyltransferase activity, transferring groups other than amino-acyl groups"/>
    <property type="evidence" value="ECO:0007669"/>
    <property type="project" value="InterPro"/>
</dbReference>
<name>A0A8J3ILH8_9CHLR</name>
<accession>A0A8J3ILH8</accession>
<evidence type="ECO:0000259" key="1">
    <source>
        <dbReference type="PROSITE" id="PS51186"/>
    </source>
</evidence>
<dbReference type="SUPFAM" id="SSF55729">
    <property type="entry name" value="Acyl-CoA N-acyltransferases (Nat)"/>
    <property type="match status" value="1"/>
</dbReference>